<organism evidence="6 7">
    <name type="scientific">Triparma laevis f. inornata</name>
    <dbReference type="NCBI Taxonomy" id="1714386"/>
    <lineage>
        <taxon>Eukaryota</taxon>
        <taxon>Sar</taxon>
        <taxon>Stramenopiles</taxon>
        <taxon>Ochrophyta</taxon>
        <taxon>Bolidophyceae</taxon>
        <taxon>Parmales</taxon>
        <taxon>Triparmaceae</taxon>
        <taxon>Triparma</taxon>
    </lineage>
</organism>
<evidence type="ECO:0000313" key="7">
    <source>
        <dbReference type="Proteomes" id="UP001162640"/>
    </source>
</evidence>
<reference evidence="7" key="1">
    <citation type="journal article" date="2023" name="Commun. Biol.">
        <title>Genome analysis of Parmales, the sister group of diatoms, reveals the evolutionary specialization of diatoms from phago-mixotrophs to photoautotrophs.</title>
        <authorList>
            <person name="Ban H."/>
            <person name="Sato S."/>
            <person name="Yoshikawa S."/>
            <person name="Yamada K."/>
            <person name="Nakamura Y."/>
            <person name="Ichinomiya M."/>
            <person name="Sato N."/>
            <person name="Blanc-Mathieu R."/>
            <person name="Endo H."/>
            <person name="Kuwata A."/>
            <person name="Ogata H."/>
        </authorList>
    </citation>
    <scope>NUCLEOTIDE SEQUENCE [LARGE SCALE GENOMIC DNA]</scope>
</reference>
<dbReference type="PANTHER" id="PTHR10231">
    <property type="entry name" value="NUCLEOTIDE-SUGAR TRANSMEMBRANE TRANSPORTER"/>
    <property type="match status" value="1"/>
</dbReference>
<evidence type="ECO:0000256" key="3">
    <source>
        <dbReference type="ARBA" id="ARBA00022989"/>
    </source>
</evidence>
<proteinExistence type="predicted"/>
<accession>A0A9W7E6P3</accession>
<sequence length="362" mass="40121">LSDLNHITETIDEHIGMPQPSLGNAPSLERHHSIGKMSESHPLAPLSNLDLRKLSFIFLVLVSVAVQLMYKFSQKSGGGYEYNTMSSMAITELVKFLMACYAQRSIFKEKCGDLSVRQFLEKSVEEIKLHSENSGFLKVYIFLGISYAVGNQMVFKIMHVADPGILSLIKSTAPMLVAAMNFLIYRKTQTVPQMQCVILLLCGLIAVTNPPCDAKANTYTFFSFALMGSNTLLSAVNSVINANALKELKMSMPMQNMVLYMIGFAANLVFYWFTSSSEGFFHGFGSVSVWVLIFLNATNGLAINAVYKYGDAVLKTFSQPLCSALLVGLSWAFFGMYMDRIKFQGAVTVVITTYMYIQSPKA</sequence>
<evidence type="ECO:0000256" key="1">
    <source>
        <dbReference type="ARBA" id="ARBA00004141"/>
    </source>
</evidence>
<feature type="transmembrane region" description="Helical" evidence="5">
    <location>
        <begin position="317"/>
        <end position="335"/>
    </location>
</feature>
<keyword evidence="3 5" id="KW-1133">Transmembrane helix</keyword>
<dbReference type="Proteomes" id="UP001162640">
    <property type="component" value="Unassembled WGS sequence"/>
</dbReference>
<evidence type="ECO:0008006" key="8">
    <source>
        <dbReference type="Google" id="ProtNLM"/>
    </source>
</evidence>
<name>A0A9W7E6P3_9STRA</name>
<dbReference type="Pfam" id="PF04142">
    <property type="entry name" value="Nuc_sug_transp"/>
    <property type="match status" value="1"/>
</dbReference>
<gene>
    <name evidence="6" type="ORF">TL16_g04705</name>
</gene>
<dbReference type="GO" id="GO:0015165">
    <property type="term" value="F:pyrimidine nucleotide-sugar transmembrane transporter activity"/>
    <property type="evidence" value="ECO:0007669"/>
    <property type="project" value="InterPro"/>
</dbReference>
<feature type="non-terminal residue" evidence="6">
    <location>
        <position position="362"/>
    </location>
</feature>
<feature type="transmembrane region" description="Helical" evidence="5">
    <location>
        <begin position="54"/>
        <end position="70"/>
    </location>
</feature>
<keyword evidence="2 5" id="KW-0812">Transmembrane</keyword>
<dbReference type="GO" id="GO:0000139">
    <property type="term" value="C:Golgi membrane"/>
    <property type="evidence" value="ECO:0007669"/>
    <property type="project" value="InterPro"/>
</dbReference>
<feature type="transmembrane region" description="Helical" evidence="5">
    <location>
        <begin position="139"/>
        <end position="158"/>
    </location>
</feature>
<feature type="transmembrane region" description="Helical" evidence="5">
    <location>
        <begin position="191"/>
        <end position="209"/>
    </location>
</feature>
<feature type="transmembrane region" description="Helical" evidence="5">
    <location>
        <begin position="257"/>
        <end position="274"/>
    </location>
</feature>
<evidence type="ECO:0000256" key="4">
    <source>
        <dbReference type="ARBA" id="ARBA00023136"/>
    </source>
</evidence>
<feature type="transmembrane region" description="Helical" evidence="5">
    <location>
        <begin position="164"/>
        <end position="184"/>
    </location>
</feature>
<dbReference type="InterPro" id="IPR037185">
    <property type="entry name" value="EmrE-like"/>
</dbReference>
<comment type="subcellular location">
    <subcellularLocation>
        <location evidence="1">Membrane</location>
        <topology evidence="1">Multi-pass membrane protein</topology>
    </subcellularLocation>
</comment>
<dbReference type="AlphaFoldDB" id="A0A9W7E6P3"/>
<feature type="transmembrane region" description="Helical" evidence="5">
    <location>
        <begin position="280"/>
        <end position="305"/>
    </location>
</feature>
<comment type="caution">
    <text evidence="6">The sequence shown here is derived from an EMBL/GenBank/DDBJ whole genome shotgun (WGS) entry which is preliminary data.</text>
</comment>
<evidence type="ECO:0000256" key="5">
    <source>
        <dbReference type="SAM" id="Phobius"/>
    </source>
</evidence>
<dbReference type="SUPFAM" id="SSF103481">
    <property type="entry name" value="Multidrug resistance efflux transporter EmrE"/>
    <property type="match status" value="1"/>
</dbReference>
<evidence type="ECO:0000313" key="6">
    <source>
        <dbReference type="EMBL" id="GMH67548.1"/>
    </source>
</evidence>
<feature type="transmembrane region" description="Helical" evidence="5">
    <location>
        <begin position="221"/>
        <end position="245"/>
    </location>
</feature>
<protein>
    <recommendedName>
        <fullName evidence="8">UDP-galactose transporter</fullName>
    </recommendedName>
</protein>
<dbReference type="InterPro" id="IPR007271">
    <property type="entry name" value="Nuc_sug_transpt"/>
</dbReference>
<evidence type="ECO:0000256" key="2">
    <source>
        <dbReference type="ARBA" id="ARBA00022692"/>
    </source>
</evidence>
<keyword evidence="4 5" id="KW-0472">Membrane</keyword>
<dbReference type="EMBL" id="BLQM01000132">
    <property type="protein sequence ID" value="GMH67548.1"/>
    <property type="molecule type" value="Genomic_DNA"/>
</dbReference>
<feature type="non-terminal residue" evidence="6">
    <location>
        <position position="1"/>
    </location>
</feature>